<feature type="compositionally biased region" description="Low complexity" evidence="5">
    <location>
        <begin position="1358"/>
        <end position="1367"/>
    </location>
</feature>
<dbReference type="Proteomes" id="UP000007798">
    <property type="component" value="Unassembled WGS sequence"/>
</dbReference>
<evidence type="ECO:0000313" key="7">
    <source>
        <dbReference type="EMBL" id="EDW82404.2"/>
    </source>
</evidence>
<dbReference type="PROSITE" id="PS01032">
    <property type="entry name" value="PPM_1"/>
    <property type="match status" value="1"/>
</dbReference>
<feature type="region of interest" description="Disordered" evidence="5">
    <location>
        <begin position="1451"/>
        <end position="1514"/>
    </location>
</feature>
<dbReference type="FunCoup" id="B4NC45">
    <property type="interactions" value="461"/>
</dbReference>
<feature type="region of interest" description="Disordered" evidence="5">
    <location>
        <begin position="1276"/>
        <end position="1423"/>
    </location>
</feature>
<feature type="region of interest" description="Disordered" evidence="5">
    <location>
        <begin position="586"/>
        <end position="606"/>
    </location>
</feature>
<dbReference type="SUPFAM" id="SSF81606">
    <property type="entry name" value="PP2C-like"/>
    <property type="match status" value="1"/>
</dbReference>
<sequence length="1514" mass="165393">MLPDHQKDSSNSNKKCPIKTPIERIVVHLEETKTDTLEAAQKEEEQPQHKLEQDVTNVEYDIINYASPPPPPARPTSSLSSSASVTSIPRIAVTSPRPRQRSKQNSSTQSQCQAVGQRCSRLNNNSSSNHSVLVEVGATSSHSPNIGVSEESVAALTEEEHDGQTEEVERPPKILRCLDVDTSAEDQPIRSRGGGGAVHSRLRKPQATVQARSSAAATTATASVVGSNHHPNPNRHASPSPCSTLGVNMRVTGQCSQGGRKYMEDQFSVAYQESPLTHELEYAFFGIYDGHGGNEAALFAKEHLMLEIVKQKQFWSDNDEDVLRAIREGYIATHFAMWREQEKWPRTANGHLSTAGTTATVAFMRREKIYIGHVGDSGIVLGYQKKNERHWRAKQLTTDHKPESAAEKARIQRAGGNVAIKSGVPRVVWNRPRDPMHRGPIRRRTLVDDIPFLAVARSLGDLWSYNSRFKEFVVSPDPDVKVVKIDPKTFRCLIFGTDGLWNVVTPTEAVDSVRKKHLIGEILNEQDVMNPSKALVDQALKTWAAKKMRADNTSVVTVILTPATSNGSQSSNGVSEVDMDMFLEAEDQADIDEDDEMDEDERLDRENSCPVELCIEEEEYVHDTPYSALAKRHLPPEPYRNFDYYGMDEDVAEGCGEDNNNDDDDEEEEEEEPEVDDEEVANNCDGAAAIVTVAATTMEVYDGQRMQQSLAIHRKLCRRSIVPTQNPSSNTPWASVLPEERQAEKEQERAMELDAEHNISIFSDTSIDRSAIYDNASSTSSSVTSSSRVQVVRTDLDHHSFSNYVANGGTAVTTDFSFAESYNTLLNEQEQQARNRSEAAAAAAATTSATGGGNAANGGGSTGVGVDVHRMHEIIQEQQLYQQQEGYSLTQLETRSEQLQLQQHQHQQQQQEQQSNWTQPGELLELNALLQQEREEEEQVAREQMMEATSSSSRGEFGYATDWSSRNTSMQLPGKEDNDSAEEKPDQMSKERSKEHQQQKSFADPKQSHPDPPTAPTLQDNEVSSTLPATPEPTPIHASTSAAQQFQETVAEIRKEDADAVHYIFEQIQKLQQVDCTPVAAAPNVGEALERANALAGSQSVPLIRQMRRYRNVPNENHQHMQTRRRHQIFKSTKAKSFITASAAAIVAYSEREQIEAREESGADNRVNPDTVVGGGPKARAGSTSVGNNNKCNENDNVTSGGSSSASVNRRRIVNVGASVSSASTSASSSTNMVMTRRSHSLINTGVNKRQLRSSICNLGNLDLTKRTLRTRNVPAAMASTTSSSSSRSPAASSSSRTNNSFVSAVANTPTTPRPAPEPTPTTPSNTATTTPANSSPSSRRLKRTKEEEREQRRSLRRTTLSASQLSARHHHQLHLPHHQLSGSSSSSSGGSGQFGRSTRLQPCSGGAISARPPPSPKKLNGAVPTLAIGTRAYTAALAAAADHLNKRWSLRSSSSSHTSAGGGGGTNSMGSSSSTSLGGNSLMSAITCYSPRNRNSSNTTTTTSAAAATTRRR</sequence>
<feature type="region of interest" description="Disordered" evidence="5">
    <location>
        <begin position="650"/>
        <end position="683"/>
    </location>
</feature>
<dbReference type="SMR" id="B4NC45"/>
<feature type="compositionally biased region" description="Polar residues" evidence="5">
    <location>
        <begin position="962"/>
        <end position="971"/>
    </location>
</feature>
<feature type="domain" description="PPM-type phosphatase" evidence="6">
    <location>
        <begin position="250"/>
        <end position="560"/>
    </location>
</feature>
<dbReference type="InParanoid" id="B4NC45"/>
<feature type="compositionally biased region" description="Polar residues" evidence="5">
    <location>
        <begin position="103"/>
        <end position="114"/>
    </location>
</feature>
<feature type="compositionally biased region" description="Basic residues" evidence="5">
    <location>
        <begin position="1368"/>
        <end position="1378"/>
    </location>
</feature>
<evidence type="ECO:0000259" key="6">
    <source>
        <dbReference type="PROSITE" id="PS51746"/>
    </source>
</evidence>
<name>B4NC45_DROWI</name>
<keyword evidence="1" id="KW-0479">Metal-binding</keyword>
<dbReference type="OrthoDB" id="10025511at2759"/>
<feature type="compositionally biased region" description="Basic and acidic residues" evidence="5">
    <location>
        <begin position="34"/>
        <end position="53"/>
    </location>
</feature>
<dbReference type="HOGENOM" id="CLU_252718_0_0_1"/>
<evidence type="ECO:0000313" key="8">
    <source>
        <dbReference type="Proteomes" id="UP000007798"/>
    </source>
</evidence>
<evidence type="ECO:0000256" key="5">
    <source>
        <dbReference type="SAM" id="MobiDB-lite"/>
    </source>
</evidence>
<keyword evidence="2 4" id="KW-0378">Hydrolase</keyword>
<dbReference type="InterPro" id="IPR000222">
    <property type="entry name" value="PP2C_BS"/>
</dbReference>
<dbReference type="STRING" id="7260.B4NC45"/>
<dbReference type="GO" id="GO:0004722">
    <property type="term" value="F:protein serine/threonine phosphatase activity"/>
    <property type="evidence" value="ECO:0007669"/>
    <property type="project" value="InterPro"/>
</dbReference>
<accession>B4NC45</accession>
<feature type="compositionally biased region" description="Basic and acidic residues" evidence="5">
    <location>
        <begin position="974"/>
        <end position="998"/>
    </location>
</feature>
<feature type="compositionally biased region" description="Low complexity" evidence="5">
    <location>
        <begin position="1493"/>
        <end position="1514"/>
    </location>
</feature>
<feature type="compositionally biased region" description="Low complexity" evidence="5">
    <location>
        <begin position="1276"/>
        <end position="1311"/>
    </location>
</feature>
<dbReference type="eggNOG" id="KOG0698">
    <property type="taxonomic scope" value="Eukaryota"/>
</dbReference>
<dbReference type="Pfam" id="PF00481">
    <property type="entry name" value="PP2C"/>
    <property type="match status" value="1"/>
</dbReference>
<dbReference type="PROSITE" id="PS51746">
    <property type="entry name" value="PPM_2"/>
    <property type="match status" value="1"/>
</dbReference>
<feature type="region of interest" description="Disordered" evidence="5">
    <location>
        <begin position="1157"/>
        <end position="1209"/>
    </location>
</feature>
<feature type="compositionally biased region" description="Low complexity" evidence="5">
    <location>
        <begin position="1323"/>
        <end position="1339"/>
    </location>
</feature>
<feature type="compositionally biased region" description="Basic and acidic residues" evidence="5">
    <location>
        <begin position="162"/>
        <end position="179"/>
    </location>
</feature>
<feature type="compositionally biased region" description="Acidic residues" evidence="5">
    <location>
        <begin position="650"/>
        <end position="680"/>
    </location>
</feature>
<dbReference type="SMART" id="SM00332">
    <property type="entry name" value="PP2Cc"/>
    <property type="match status" value="1"/>
</dbReference>
<feature type="compositionally biased region" description="Low complexity" evidence="5">
    <location>
        <begin position="1469"/>
        <end position="1485"/>
    </location>
</feature>
<feature type="compositionally biased region" description="Low complexity" evidence="5">
    <location>
        <begin position="1451"/>
        <end position="1460"/>
    </location>
</feature>
<feature type="compositionally biased region" description="Low complexity" evidence="5">
    <location>
        <begin position="206"/>
        <end position="225"/>
    </location>
</feature>
<feature type="region of interest" description="Disordered" evidence="5">
    <location>
        <begin position="34"/>
        <end position="126"/>
    </location>
</feature>
<protein>
    <recommendedName>
        <fullName evidence="6">PPM-type phosphatase domain-containing protein</fullName>
    </recommendedName>
</protein>
<feature type="compositionally biased region" description="Basic and acidic residues" evidence="5">
    <location>
        <begin position="1345"/>
        <end position="1354"/>
    </location>
</feature>
<dbReference type="InterPro" id="IPR015655">
    <property type="entry name" value="PP2C"/>
</dbReference>
<feature type="region of interest" description="Disordered" evidence="5">
    <location>
        <begin position="933"/>
        <end position="1043"/>
    </location>
</feature>
<evidence type="ECO:0000256" key="2">
    <source>
        <dbReference type="ARBA" id="ARBA00022801"/>
    </source>
</evidence>
<dbReference type="Gene3D" id="3.60.40.10">
    <property type="entry name" value="PPM-type phosphatase domain"/>
    <property type="match status" value="1"/>
</dbReference>
<feature type="compositionally biased region" description="Polar residues" evidence="5">
    <location>
        <begin position="1182"/>
        <end position="1208"/>
    </location>
</feature>
<evidence type="ECO:0000256" key="3">
    <source>
        <dbReference type="ARBA" id="ARBA00022912"/>
    </source>
</evidence>
<keyword evidence="3 4" id="KW-0904">Protein phosphatase</keyword>
<dbReference type="PANTHER" id="PTHR47992">
    <property type="entry name" value="PROTEIN PHOSPHATASE"/>
    <property type="match status" value="1"/>
</dbReference>
<dbReference type="InterPro" id="IPR036457">
    <property type="entry name" value="PPM-type-like_dom_sf"/>
</dbReference>
<reference evidence="7 8" key="1">
    <citation type="journal article" date="2007" name="Nature">
        <title>Evolution of genes and genomes on the Drosophila phylogeny.</title>
        <authorList>
            <consortium name="Drosophila 12 Genomes Consortium"/>
            <person name="Clark A.G."/>
            <person name="Eisen M.B."/>
            <person name="Smith D.R."/>
            <person name="Bergman C.M."/>
            <person name="Oliver B."/>
            <person name="Markow T.A."/>
            <person name="Kaufman T.C."/>
            <person name="Kellis M."/>
            <person name="Gelbart W."/>
            <person name="Iyer V.N."/>
            <person name="Pollard D.A."/>
            <person name="Sackton T.B."/>
            <person name="Larracuente A.M."/>
            <person name="Singh N.D."/>
            <person name="Abad J.P."/>
            <person name="Abt D.N."/>
            <person name="Adryan B."/>
            <person name="Aguade M."/>
            <person name="Akashi H."/>
            <person name="Anderson W.W."/>
            <person name="Aquadro C.F."/>
            <person name="Ardell D.H."/>
            <person name="Arguello R."/>
            <person name="Artieri C.G."/>
            <person name="Barbash D.A."/>
            <person name="Barker D."/>
            <person name="Barsanti P."/>
            <person name="Batterham P."/>
            <person name="Batzoglou S."/>
            <person name="Begun D."/>
            <person name="Bhutkar A."/>
            <person name="Blanco E."/>
            <person name="Bosak S.A."/>
            <person name="Bradley R.K."/>
            <person name="Brand A.D."/>
            <person name="Brent M.R."/>
            <person name="Brooks A.N."/>
            <person name="Brown R.H."/>
            <person name="Butlin R.K."/>
            <person name="Caggese C."/>
            <person name="Calvi B.R."/>
            <person name="Bernardo de Carvalho A."/>
            <person name="Caspi A."/>
            <person name="Castrezana S."/>
            <person name="Celniker S.E."/>
            <person name="Chang J.L."/>
            <person name="Chapple C."/>
            <person name="Chatterji S."/>
            <person name="Chinwalla A."/>
            <person name="Civetta A."/>
            <person name="Clifton S.W."/>
            <person name="Comeron J.M."/>
            <person name="Costello J.C."/>
            <person name="Coyne J.A."/>
            <person name="Daub J."/>
            <person name="David R.G."/>
            <person name="Delcher A.L."/>
            <person name="Delehaunty K."/>
            <person name="Do C.B."/>
            <person name="Ebling H."/>
            <person name="Edwards K."/>
            <person name="Eickbush T."/>
            <person name="Evans J.D."/>
            <person name="Filipski A."/>
            <person name="Findeiss S."/>
            <person name="Freyhult E."/>
            <person name="Fulton L."/>
            <person name="Fulton R."/>
            <person name="Garcia A.C."/>
            <person name="Gardiner A."/>
            <person name="Garfield D.A."/>
            <person name="Garvin B.E."/>
            <person name="Gibson G."/>
            <person name="Gilbert D."/>
            <person name="Gnerre S."/>
            <person name="Godfrey J."/>
            <person name="Good R."/>
            <person name="Gotea V."/>
            <person name="Gravely B."/>
            <person name="Greenberg A.J."/>
            <person name="Griffiths-Jones S."/>
            <person name="Gross S."/>
            <person name="Guigo R."/>
            <person name="Gustafson E.A."/>
            <person name="Haerty W."/>
            <person name="Hahn M.W."/>
            <person name="Halligan D.L."/>
            <person name="Halpern A.L."/>
            <person name="Halter G.M."/>
            <person name="Han M.V."/>
            <person name="Heger A."/>
            <person name="Hillier L."/>
            <person name="Hinrichs A.S."/>
            <person name="Holmes I."/>
            <person name="Hoskins R.A."/>
            <person name="Hubisz M.J."/>
            <person name="Hultmark D."/>
            <person name="Huntley M.A."/>
            <person name="Jaffe D.B."/>
            <person name="Jagadeeshan S."/>
            <person name="Jeck W.R."/>
            <person name="Johnson J."/>
            <person name="Jones C.D."/>
            <person name="Jordan W.C."/>
            <person name="Karpen G.H."/>
            <person name="Kataoka E."/>
            <person name="Keightley P.D."/>
            <person name="Kheradpour P."/>
            <person name="Kirkness E.F."/>
            <person name="Koerich L.B."/>
            <person name="Kristiansen K."/>
            <person name="Kudrna D."/>
            <person name="Kulathinal R.J."/>
            <person name="Kumar S."/>
            <person name="Kwok R."/>
            <person name="Lander E."/>
            <person name="Langley C.H."/>
            <person name="Lapoint R."/>
            <person name="Lazzaro B.P."/>
            <person name="Lee S.J."/>
            <person name="Levesque L."/>
            <person name="Li R."/>
            <person name="Lin C.F."/>
            <person name="Lin M.F."/>
            <person name="Lindblad-Toh K."/>
            <person name="Llopart A."/>
            <person name="Long M."/>
            <person name="Low L."/>
            <person name="Lozovsky E."/>
            <person name="Lu J."/>
            <person name="Luo M."/>
            <person name="Machado C.A."/>
            <person name="Makalowski W."/>
            <person name="Marzo M."/>
            <person name="Matsuda M."/>
            <person name="Matzkin L."/>
            <person name="McAllister B."/>
            <person name="McBride C.S."/>
            <person name="McKernan B."/>
            <person name="McKernan K."/>
            <person name="Mendez-Lago M."/>
            <person name="Minx P."/>
            <person name="Mollenhauer M.U."/>
            <person name="Montooth K."/>
            <person name="Mount S.M."/>
            <person name="Mu X."/>
            <person name="Myers E."/>
            <person name="Negre B."/>
            <person name="Newfeld S."/>
            <person name="Nielsen R."/>
            <person name="Noor M.A."/>
            <person name="O'Grady P."/>
            <person name="Pachter L."/>
            <person name="Papaceit M."/>
            <person name="Parisi M.J."/>
            <person name="Parisi M."/>
            <person name="Parts L."/>
            <person name="Pedersen J.S."/>
            <person name="Pesole G."/>
            <person name="Phillippy A.M."/>
            <person name="Ponting C.P."/>
            <person name="Pop M."/>
            <person name="Porcelli D."/>
            <person name="Powell J.R."/>
            <person name="Prohaska S."/>
            <person name="Pruitt K."/>
            <person name="Puig M."/>
            <person name="Quesneville H."/>
            <person name="Ram K.R."/>
            <person name="Rand D."/>
            <person name="Rasmussen M.D."/>
            <person name="Reed L.K."/>
            <person name="Reenan R."/>
            <person name="Reily A."/>
            <person name="Remington K.A."/>
            <person name="Rieger T.T."/>
            <person name="Ritchie M.G."/>
            <person name="Robin C."/>
            <person name="Rogers Y.H."/>
            <person name="Rohde C."/>
            <person name="Rozas J."/>
            <person name="Rubenfield M.J."/>
            <person name="Ruiz A."/>
            <person name="Russo S."/>
            <person name="Salzberg S.L."/>
            <person name="Sanchez-Gracia A."/>
            <person name="Saranga D.J."/>
            <person name="Sato H."/>
            <person name="Schaeffer S.W."/>
            <person name="Schatz M.C."/>
            <person name="Schlenke T."/>
            <person name="Schwartz R."/>
            <person name="Segarra C."/>
            <person name="Singh R.S."/>
            <person name="Sirot L."/>
            <person name="Sirota M."/>
            <person name="Sisneros N.B."/>
            <person name="Smith C.D."/>
            <person name="Smith T.F."/>
            <person name="Spieth J."/>
            <person name="Stage D.E."/>
            <person name="Stark A."/>
            <person name="Stephan W."/>
            <person name="Strausberg R.L."/>
            <person name="Strempel S."/>
            <person name="Sturgill D."/>
            <person name="Sutton G."/>
            <person name="Sutton G.G."/>
            <person name="Tao W."/>
            <person name="Teichmann S."/>
            <person name="Tobari Y.N."/>
            <person name="Tomimura Y."/>
            <person name="Tsolas J.M."/>
            <person name="Valente V.L."/>
            <person name="Venter E."/>
            <person name="Venter J.C."/>
            <person name="Vicario S."/>
            <person name="Vieira F.G."/>
            <person name="Vilella A.J."/>
            <person name="Villasante A."/>
            <person name="Walenz B."/>
            <person name="Wang J."/>
            <person name="Wasserman M."/>
            <person name="Watts T."/>
            <person name="Wilson D."/>
            <person name="Wilson R.K."/>
            <person name="Wing R.A."/>
            <person name="Wolfner M.F."/>
            <person name="Wong A."/>
            <person name="Wong G.K."/>
            <person name="Wu C.I."/>
            <person name="Wu G."/>
            <person name="Yamamoto D."/>
            <person name="Yang H.P."/>
            <person name="Yang S.P."/>
            <person name="Yorke J.A."/>
            <person name="Yoshida K."/>
            <person name="Zdobnov E."/>
            <person name="Zhang P."/>
            <person name="Zhang Y."/>
            <person name="Zimin A.V."/>
            <person name="Baldwin J."/>
            <person name="Abdouelleil A."/>
            <person name="Abdulkadir J."/>
            <person name="Abebe A."/>
            <person name="Abera B."/>
            <person name="Abreu J."/>
            <person name="Acer S.C."/>
            <person name="Aftuck L."/>
            <person name="Alexander A."/>
            <person name="An P."/>
            <person name="Anderson E."/>
            <person name="Anderson S."/>
            <person name="Arachi H."/>
            <person name="Azer M."/>
            <person name="Bachantsang P."/>
            <person name="Barry A."/>
            <person name="Bayul T."/>
            <person name="Berlin A."/>
            <person name="Bessette D."/>
            <person name="Bloom T."/>
            <person name="Blye J."/>
            <person name="Boguslavskiy L."/>
            <person name="Bonnet C."/>
            <person name="Boukhgalter B."/>
            <person name="Bourzgui I."/>
            <person name="Brown A."/>
            <person name="Cahill P."/>
            <person name="Channer S."/>
            <person name="Cheshatsang Y."/>
            <person name="Chuda L."/>
            <person name="Citroen M."/>
            <person name="Collymore A."/>
            <person name="Cooke P."/>
            <person name="Costello M."/>
            <person name="D'Aco K."/>
            <person name="Daza R."/>
            <person name="De Haan G."/>
            <person name="DeGray S."/>
            <person name="DeMaso C."/>
            <person name="Dhargay N."/>
            <person name="Dooley K."/>
            <person name="Dooley E."/>
            <person name="Doricent M."/>
            <person name="Dorje P."/>
            <person name="Dorjee K."/>
            <person name="Dupes A."/>
            <person name="Elong R."/>
            <person name="Falk J."/>
            <person name="Farina A."/>
            <person name="Faro S."/>
            <person name="Ferguson D."/>
            <person name="Fisher S."/>
            <person name="Foley C.D."/>
            <person name="Franke A."/>
            <person name="Friedrich D."/>
            <person name="Gadbois L."/>
            <person name="Gearin G."/>
            <person name="Gearin C.R."/>
            <person name="Giannoukos G."/>
            <person name="Goode T."/>
            <person name="Graham J."/>
            <person name="Grandbois E."/>
            <person name="Grewal S."/>
            <person name="Gyaltsen K."/>
            <person name="Hafez N."/>
            <person name="Hagos B."/>
            <person name="Hall J."/>
            <person name="Henson C."/>
            <person name="Hollinger A."/>
            <person name="Honan T."/>
            <person name="Huard M.D."/>
            <person name="Hughes L."/>
            <person name="Hurhula B."/>
            <person name="Husby M.E."/>
            <person name="Kamat A."/>
            <person name="Kanga B."/>
            <person name="Kashin S."/>
            <person name="Khazanovich D."/>
            <person name="Kisner P."/>
            <person name="Lance K."/>
            <person name="Lara M."/>
            <person name="Lee W."/>
            <person name="Lennon N."/>
            <person name="Letendre F."/>
            <person name="LeVine R."/>
            <person name="Lipovsky A."/>
            <person name="Liu X."/>
            <person name="Liu J."/>
            <person name="Liu S."/>
            <person name="Lokyitsang T."/>
            <person name="Lokyitsang Y."/>
            <person name="Lubonja R."/>
            <person name="Lui A."/>
            <person name="MacDonald P."/>
            <person name="Magnisalis V."/>
            <person name="Maru K."/>
            <person name="Matthews C."/>
            <person name="McCusker W."/>
            <person name="McDonough S."/>
            <person name="Mehta T."/>
            <person name="Meldrim J."/>
            <person name="Meneus L."/>
            <person name="Mihai O."/>
            <person name="Mihalev A."/>
            <person name="Mihova T."/>
            <person name="Mittelman R."/>
            <person name="Mlenga V."/>
            <person name="Montmayeur A."/>
            <person name="Mulrain L."/>
            <person name="Navidi A."/>
            <person name="Naylor J."/>
            <person name="Negash T."/>
            <person name="Nguyen T."/>
            <person name="Nguyen N."/>
            <person name="Nicol R."/>
            <person name="Norbu C."/>
            <person name="Norbu N."/>
            <person name="Novod N."/>
            <person name="O'Neill B."/>
            <person name="Osman S."/>
            <person name="Markiewicz E."/>
            <person name="Oyono O.L."/>
            <person name="Patti C."/>
            <person name="Phunkhang P."/>
            <person name="Pierre F."/>
            <person name="Priest M."/>
            <person name="Raghuraman S."/>
            <person name="Rege F."/>
            <person name="Reyes R."/>
            <person name="Rise C."/>
            <person name="Rogov P."/>
            <person name="Ross K."/>
            <person name="Ryan E."/>
            <person name="Settipalli S."/>
            <person name="Shea T."/>
            <person name="Sherpa N."/>
            <person name="Shi L."/>
            <person name="Shih D."/>
            <person name="Sparrow T."/>
            <person name="Spaulding J."/>
            <person name="Stalker J."/>
            <person name="Stange-Thomann N."/>
            <person name="Stavropoulos S."/>
            <person name="Stone C."/>
            <person name="Strader C."/>
            <person name="Tesfaye S."/>
            <person name="Thomson T."/>
            <person name="Thoulutsang Y."/>
            <person name="Thoulutsang D."/>
            <person name="Topham K."/>
            <person name="Topping I."/>
            <person name="Tsamla T."/>
            <person name="Vassiliev H."/>
            <person name="Vo A."/>
            <person name="Wangchuk T."/>
            <person name="Wangdi T."/>
            <person name="Weiand M."/>
            <person name="Wilkinson J."/>
            <person name="Wilson A."/>
            <person name="Yadav S."/>
            <person name="Young G."/>
            <person name="Yu Q."/>
            <person name="Zembek L."/>
            <person name="Zhong D."/>
            <person name="Zimmer A."/>
            <person name="Zwirko Z."/>
            <person name="Jaffe D.B."/>
            <person name="Alvarez P."/>
            <person name="Brockman W."/>
            <person name="Butler J."/>
            <person name="Chin C."/>
            <person name="Gnerre S."/>
            <person name="Grabherr M."/>
            <person name="Kleber M."/>
            <person name="Mauceli E."/>
            <person name="MacCallum I."/>
        </authorList>
    </citation>
    <scope>NUCLEOTIDE SEQUENCE [LARGE SCALE GENOMIC DNA]</scope>
    <source>
        <strain evidence="8">Tucson 14030-0811.24</strain>
    </source>
</reference>
<feature type="compositionally biased region" description="Polar residues" evidence="5">
    <location>
        <begin position="229"/>
        <end position="246"/>
    </location>
</feature>
<feature type="region of interest" description="Disordered" evidence="5">
    <location>
        <begin position="153"/>
        <end position="246"/>
    </location>
</feature>
<dbReference type="InterPro" id="IPR001932">
    <property type="entry name" value="PPM-type_phosphatase-like_dom"/>
</dbReference>
<feature type="region of interest" description="Disordered" evidence="5">
    <location>
        <begin position="829"/>
        <end position="864"/>
    </location>
</feature>
<keyword evidence="8" id="KW-1185">Reference proteome</keyword>
<dbReference type="CDD" id="cd00143">
    <property type="entry name" value="PP2Cc"/>
    <property type="match status" value="1"/>
</dbReference>
<feature type="compositionally biased region" description="Low complexity" evidence="5">
    <location>
        <begin position="75"/>
        <end position="89"/>
    </location>
</feature>
<evidence type="ECO:0000256" key="1">
    <source>
        <dbReference type="ARBA" id="ARBA00022723"/>
    </source>
</evidence>
<feature type="compositionally biased region" description="Low complexity" evidence="5">
    <location>
        <begin position="839"/>
        <end position="849"/>
    </location>
</feature>
<organism evidence="7 8">
    <name type="scientific">Drosophila willistoni</name>
    <name type="common">Fruit fly</name>
    <dbReference type="NCBI Taxonomy" id="7260"/>
    <lineage>
        <taxon>Eukaryota</taxon>
        <taxon>Metazoa</taxon>
        <taxon>Ecdysozoa</taxon>
        <taxon>Arthropoda</taxon>
        <taxon>Hexapoda</taxon>
        <taxon>Insecta</taxon>
        <taxon>Pterygota</taxon>
        <taxon>Neoptera</taxon>
        <taxon>Endopterygota</taxon>
        <taxon>Diptera</taxon>
        <taxon>Brachycera</taxon>
        <taxon>Muscomorpha</taxon>
        <taxon>Ephydroidea</taxon>
        <taxon>Drosophilidae</taxon>
        <taxon>Drosophila</taxon>
        <taxon>Sophophora</taxon>
    </lineage>
</organism>
<evidence type="ECO:0000256" key="4">
    <source>
        <dbReference type="RuleBase" id="RU003465"/>
    </source>
</evidence>
<dbReference type="FunFam" id="3.60.40.10:FF:000060">
    <property type="entry name" value="Protein phosphatase 2c"/>
    <property type="match status" value="1"/>
</dbReference>
<proteinExistence type="inferred from homology"/>
<comment type="similarity">
    <text evidence="4">Belongs to the PP2C family.</text>
</comment>
<feature type="compositionally biased region" description="Low complexity" evidence="5">
    <location>
        <begin position="1379"/>
        <end position="1389"/>
    </location>
</feature>
<feature type="compositionally biased region" description="Pro residues" evidence="5">
    <location>
        <begin position="1312"/>
        <end position="1322"/>
    </location>
</feature>
<feature type="compositionally biased region" description="Acidic residues" evidence="5">
    <location>
        <begin position="586"/>
        <end position="601"/>
    </location>
</feature>
<feature type="compositionally biased region" description="Gly residues" evidence="5">
    <location>
        <begin position="850"/>
        <end position="863"/>
    </location>
</feature>
<dbReference type="EMBL" id="CH964239">
    <property type="protein sequence ID" value="EDW82404.2"/>
    <property type="molecule type" value="Genomic_DNA"/>
</dbReference>
<feature type="compositionally biased region" description="Polar residues" evidence="5">
    <location>
        <begin position="1016"/>
        <end position="1028"/>
    </location>
</feature>
<feature type="region of interest" description="Disordered" evidence="5">
    <location>
        <begin position="1"/>
        <end position="21"/>
    </location>
</feature>
<gene>
    <name evidence="7" type="primary">Dwil\GK25144</name>
    <name evidence="7" type="ORF">Dwil_GK25144</name>
</gene>
<dbReference type="GO" id="GO:0046872">
    <property type="term" value="F:metal ion binding"/>
    <property type="evidence" value="ECO:0007669"/>
    <property type="project" value="UniProtKB-KW"/>
</dbReference>